<proteinExistence type="predicted"/>
<dbReference type="Proteomes" id="UP001161017">
    <property type="component" value="Unassembled WGS sequence"/>
</dbReference>
<feature type="transmembrane region" description="Helical" evidence="1">
    <location>
        <begin position="251"/>
        <end position="268"/>
    </location>
</feature>
<dbReference type="Pfam" id="PF06912">
    <property type="entry name" value="DUF1275"/>
    <property type="match status" value="1"/>
</dbReference>
<keyword evidence="3" id="KW-1185">Reference proteome</keyword>
<dbReference type="InterPro" id="IPR010699">
    <property type="entry name" value="DUF1275"/>
</dbReference>
<comment type="caution">
    <text evidence="2">The sequence shown here is derived from an EMBL/GenBank/DDBJ whole genome shotgun (WGS) entry which is preliminary data.</text>
</comment>
<evidence type="ECO:0000313" key="2">
    <source>
        <dbReference type="EMBL" id="MDI1493080.1"/>
    </source>
</evidence>
<protein>
    <recommendedName>
        <fullName evidence="4">DUF1275 domain protein</fullName>
    </recommendedName>
</protein>
<gene>
    <name evidence="2" type="ORF">OHK93_004866</name>
</gene>
<evidence type="ECO:0000313" key="3">
    <source>
        <dbReference type="Proteomes" id="UP001161017"/>
    </source>
</evidence>
<dbReference type="EMBL" id="JAPUFD010000022">
    <property type="protein sequence ID" value="MDI1493080.1"/>
    <property type="molecule type" value="Genomic_DNA"/>
</dbReference>
<evidence type="ECO:0008006" key="4">
    <source>
        <dbReference type="Google" id="ProtNLM"/>
    </source>
</evidence>
<dbReference type="PANTHER" id="PTHR37488:SF7">
    <property type="entry name" value="DUF1275 DOMAIN PROTEIN"/>
    <property type="match status" value="1"/>
</dbReference>
<feature type="transmembrane region" description="Helical" evidence="1">
    <location>
        <begin position="157"/>
        <end position="175"/>
    </location>
</feature>
<keyword evidence="1" id="KW-0472">Membrane</keyword>
<keyword evidence="1" id="KW-1133">Transmembrane helix</keyword>
<keyword evidence="1" id="KW-0812">Transmembrane</keyword>
<accession>A0AA43U0Q2</accession>
<organism evidence="2 3">
    <name type="scientific">Ramalina farinacea</name>
    <dbReference type="NCBI Taxonomy" id="258253"/>
    <lineage>
        <taxon>Eukaryota</taxon>
        <taxon>Fungi</taxon>
        <taxon>Dikarya</taxon>
        <taxon>Ascomycota</taxon>
        <taxon>Pezizomycotina</taxon>
        <taxon>Lecanoromycetes</taxon>
        <taxon>OSLEUM clade</taxon>
        <taxon>Lecanoromycetidae</taxon>
        <taxon>Lecanorales</taxon>
        <taxon>Lecanorineae</taxon>
        <taxon>Ramalinaceae</taxon>
        <taxon>Ramalina</taxon>
    </lineage>
</organism>
<evidence type="ECO:0000256" key="1">
    <source>
        <dbReference type="SAM" id="Phobius"/>
    </source>
</evidence>
<dbReference type="AlphaFoldDB" id="A0AA43U0Q2"/>
<feature type="transmembrane region" description="Helical" evidence="1">
    <location>
        <begin position="190"/>
        <end position="212"/>
    </location>
</feature>
<feature type="transmembrane region" description="Helical" evidence="1">
    <location>
        <begin position="127"/>
        <end position="145"/>
    </location>
</feature>
<name>A0AA43U0Q2_9LECA</name>
<sequence>MVSTISLEVLLLERWNMAESPSSASGLCPQESTCKYEEGIETLRRPNRGAIIAARSGRHFNQQVDTLGADVLLYFCWFSTGLLDSTVFNAYRIFVLMQTGNLVFMGLDTSHNRVSIQPYGWVKSLSSFVAFLIGCVFFSHLGLLVGSPAHPRRRLTLFLSFSIQTMFIFLAAILIETGVVESSIDINQDLFGWLDLVPIVLLSIQGPGQILAGRQLALSEMPTVVASIMMYDFVSDNKLFARSNVRRTRRFVGVVAMFVGAVCGGWIVDRLRHITVALWVAGAVKACIAISWLLWPQSESN</sequence>
<feature type="transmembrane region" description="Helical" evidence="1">
    <location>
        <begin position="274"/>
        <end position="295"/>
    </location>
</feature>
<reference evidence="2" key="1">
    <citation type="journal article" date="2023" name="Genome Biol. Evol.">
        <title>First Whole Genome Sequence and Flow Cytometry Genome Size Data for the Lichen-Forming Fungus Ramalina farinacea (Ascomycota).</title>
        <authorList>
            <person name="Llewellyn T."/>
            <person name="Mian S."/>
            <person name="Hill R."/>
            <person name="Leitch I.J."/>
            <person name="Gaya E."/>
        </authorList>
    </citation>
    <scope>NUCLEOTIDE SEQUENCE</scope>
    <source>
        <strain evidence="2">LIQ254RAFAR</strain>
    </source>
</reference>
<dbReference type="PANTHER" id="PTHR37488">
    <property type="entry name" value="DUF1275 DOMAIN-CONTAINING PROTEIN"/>
    <property type="match status" value="1"/>
</dbReference>